<evidence type="ECO:0000256" key="4">
    <source>
        <dbReference type="SAM" id="MobiDB-lite"/>
    </source>
</evidence>
<evidence type="ECO:0000313" key="7">
    <source>
        <dbReference type="Proteomes" id="UP000505210"/>
    </source>
</evidence>
<dbReference type="Gene3D" id="3.40.190.10">
    <property type="entry name" value="Periplasmic binding protein-like II"/>
    <property type="match status" value="1"/>
</dbReference>
<feature type="region of interest" description="Disordered" evidence="4">
    <location>
        <begin position="1"/>
        <end position="20"/>
    </location>
</feature>
<dbReference type="InterPro" id="IPR000914">
    <property type="entry name" value="SBP_5_dom"/>
</dbReference>
<dbReference type="CDD" id="cd08513">
    <property type="entry name" value="PBP2_thermophilic_Hb8_like"/>
    <property type="match status" value="1"/>
</dbReference>
<dbReference type="Gene3D" id="3.10.105.10">
    <property type="entry name" value="Dipeptide-binding Protein, Domain 3"/>
    <property type="match status" value="1"/>
</dbReference>
<dbReference type="Pfam" id="PF00496">
    <property type="entry name" value="SBP_bac_5"/>
    <property type="match status" value="1"/>
</dbReference>
<keyword evidence="3" id="KW-0732">Signal</keyword>
<evidence type="ECO:0000259" key="5">
    <source>
        <dbReference type="Pfam" id="PF00496"/>
    </source>
</evidence>
<evidence type="ECO:0000256" key="3">
    <source>
        <dbReference type="ARBA" id="ARBA00022729"/>
    </source>
</evidence>
<accession>A0A6M8BCK4</accession>
<dbReference type="Proteomes" id="UP000505210">
    <property type="component" value="Chromosome"/>
</dbReference>
<dbReference type="SUPFAM" id="SSF53850">
    <property type="entry name" value="Periplasmic binding protein-like II"/>
    <property type="match status" value="1"/>
</dbReference>
<dbReference type="InterPro" id="IPR030678">
    <property type="entry name" value="Peptide/Ni-bd"/>
</dbReference>
<dbReference type="EMBL" id="CP053661">
    <property type="protein sequence ID" value="QKD85039.1"/>
    <property type="molecule type" value="Genomic_DNA"/>
</dbReference>
<sequence length="561" mass="60906">MLAIACGPSPPASQRPTASPAADASASVLKLLYWQAPTILNPHLSNGFKDSEASRITLEPLASYDAGGNLIPILAADVPTLENGGVVADGRSVTWKLKPGLKWSDGEPFSAADVVFTHQFVTNPEVAAISAATYEIIESVEALDETTVKITFKEPNPAWSNVFVGTEGMVLPRHSFAEYLGAQSREAPANLMPVGTGPYRVVEFKPGDVVIYEPNPNYRGADSLGFSRVELKGGGDAVSAARAVLQTGDVDFAYNLQVEAPILEQLAGAGRGEVVANFGSLMERILINFSDPSADVDGERSHVSRPHPFLTDPAVRRALSLAIDRGAIATQLYGRTGKPTANFLVAPESFSSPNTSYQFDPTAAQQALEDAGWRDTNGDGIRDKNGVPLQLVFQTSVNPLRQKTQEILKQAWESIGFRVELKSIDASIFFDSSPTNPDNTGHFYADLQMYTTGNTNPDPGSYMKTYLCSEIAQKANNWSKDNVSRYCNSAYDALWQQVASELDPEARRQIFIQMNDLLVTDIAVIPLVHRAETAGVGDRLAGVNLTPWDLNTWNIAEWRRK</sequence>
<reference evidence="6 7" key="1">
    <citation type="submission" date="2020-05" db="EMBL/GenBank/DDBJ databases">
        <title>Complete genome sequence of of a novel Thermoleptolyngbya strain isolated from hot springs of Ganzi, Sichuan China.</title>
        <authorList>
            <person name="Tang J."/>
            <person name="Daroch M."/>
            <person name="Li L."/>
            <person name="Waleron K."/>
            <person name="Waleron M."/>
            <person name="Waleron M."/>
        </authorList>
    </citation>
    <scope>NUCLEOTIDE SEQUENCE [LARGE SCALE GENOMIC DNA]</scope>
    <source>
        <strain evidence="6 7">PKUAC-SCTA183</strain>
    </source>
</reference>
<proteinExistence type="inferred from homology"/>
<gene>
    <name evidence="6" type="ORF">HPC62_18005</name>
</gene>
<name>A0A6M8BCK4_9CYAN</name>
<evidence type="ECO:0000256" key="1">
    <source>
        <dbReference type="ARBA" id="ARBA00005695"/>
    </source>
</evidence>
<dbReference type="FunFam" id="3.10.105.10:FF:000006">
    <property type="entry name" value="Peptide ABC transporter substrate-binding protein"/>
    <property type="match status" value="1"/>
</dbReference>
<feature type="domain" description="Solute-binding protein family 5" evidence="5">
    <location>
        <begin position="85"/>
        <end position="469"/>
    </location>
</feature>
<protein>
    <submittedName>
        <fullName evidence="6">Peptide ABC transporter substrate-binding protein</fullName>
    </submittedName>
</protein>
<evidence type="ECO:0000313" key="6">
    <source>
        <dbReference type="EMBL" id="QKD85039.1"/>
    </source>
</evidence>
<dbReference type="GO" id="GO:0015833">
    <property type="term" value="P:peptide transport"/>
    <property type="evidence" value="ECO:0007669"/>
    <property type="project" value="TreeGrafter"/>
</dbReference>
<dbReference type="PANTHER" id="PTHR30290">
    <property type="entry name" value="PERIPLASMIC BINDING COMPONENT OF ABC TRANSPORTER"/>
    <property type="match status" value="1"/>
</dbReference>
<dbReference type="AlphaFoldDB" id="A0A6M8BCK4"/>
<evidence type="ECO:0000256" key="2">
    <source>
        <dbReference type="ARBA" id="ARBA00022448"/>
    </source>
</evidence>
<dbReference type="GO" id="GO:0042597">
    <property type="term" value="C:periplasmic space"/>
    <property type="evidence" value="ECO:0007669"/>
    <property type="project" value="UniProtKB-ARBA"/>
</dbReference>
<dbReference type="KEGG" id="theu:HPC62_18005"/>
<dbReference type="PANTHER" id="PTHR30290:SF65">
    <property type="entry name" value="MONOACYL PHOSPHATIDYLINOSITOL TETRAMANNOSIDE-BINDING PROTEIN LPQW-RELATED"/>
    <property type="match status" value="1"/>
</dbReference>
<keyword evidence="2" id="KW-0813">Transport</keyword>
<dbReference type="GO" id="GO:1904680">
    <property type="term" value="F:peptide transmembrane transporter activity"/>
    <property type="evidence" value="ECO:0007669"/>
    <property type="project" value="TreeGrafter"/>
</dbReference>
<organism evidence="6 7">
    <name type="scientific">Thermoleptolyngbya sichuanensis A183</name>
    <dbReference type="NCBI Taxonomy" id="2737172"/>
    <lineage>
        <taxon>Bacteria</taxon>
        <taxon>Bacillati</taxon>
        <taxon>Cyanobacteriota</taxon>
        <taxon>Cyanophyceae</taxon>
        <taxon>Oculatellales</taxon>
        <taxon>Oculatellaceae</taxon>
        <taxon>Thermoleptolyngbya</taxon>
        <taxon>Thermoleptolyngbya sichuanensis</taxon>
    </lineage>
</organism>
<keyword evidence="7" id="KW-1185">Reference proteome</keyword>
<comment type="similarity">
    <text evidence="1">Belongs to the bacterial solute-binding protein 5 family.</text>
</comment>
<dbReference type="InterPro" id="IPR039424">
    <property type="entry name" value="SBP_5"/>
</dbReference>
<dbReference type="GO" id="GO:0043190">
    <property type="term" value="C:ATP-binding cassette (ABC) transporter complex"/>
    <property type="evidence" value="ECO:0007669"/>
    <property type="project" value="InterPro"/>
</dbReference>
<dbReference type="PIRSF" id="PIRSF002741">
    <property type="entry name" value="MppA"/>
    <property type="match status" value="1"/>
</dbReference>